<dbReference type="EMBL" id="LGGS01000020">
    <property type="protein sequence ID" value="KUK83674.1"/>
    <property type="molecule type" value="Genomic_DNA"/>
</dbReference>
<sequence length="100" mass="10906">MTGNMGEIFSEMQNLQQELKNKTVEVSEGDGAFSVVINGHQEVLAVKLDPAALSAENAEQLQNTVAVAINRAIWESKQMLKYELSKITGGLNLPNFPGLF</sequence>
<evidence type="ECO:0000256" key="1">
    <source>
        <dbReference type="ARBA" id="ARBA00023125"/>
    </source>
</evidence>
<accession>A0A101HVP1</accession>
<protein>
    <recommendedName>
        <fullName evidence="4">Nucleoid-associated protein</fullName>
    </recommendedName>
</protein>
<dbReference type="GO" id="GO:0005829">
    <property type="term" value="C:cytosol"/>
    <property type="evidence" value="ECO:0007669"/>
    <property type="project" value="TreeGrafter"/>
</dbReference>
<dbReference type="Proteomes" id="UP000054705">
    <property type="component" value="Unassembled WGS sequence"/>
</dbReference>
<dbReference type="InterPro" id="IPR004401">
    <property type="entry name" value="YbaB/EbfC"/>
</dbReference>
<dbReference type="Pfam" id="PF02575">
    <property type="entry name" value="YbaB_DNA_bd"/>
    <property type="match status" value="1"/>
</dbReference>
<evidence type="ECO:0008006" key="4">
    <source>
        <dbReference type="Google" id="ProtNLM"/>
    </source>
</evidence>
<reference evidence="3" key="1">
    <citation type="journal article" date="2015" name="MBio">
        <title>Genome-Resolved Metagenomic Analysis Reveals Roles for Candidate Phyla and Other Microbial Community Members in Biogeochemical Transformations in Oil Reservoirs.</title>
        <authorList>
            <person name="Hu P."/>
            <person name="Tom L."/>
            <person name="Singh A."/>
            <person name="Thomas B.C."/>
            <person name="Baker B.J."/>
            <person name="Piceno Y.M."/>
            <person name="Andersen G.L."/>
            <person name="Banfield J.F."/>
        </authorList>
    </citation>
    <scope>NUCLEOTIDE SEQUENCE [LARGE SCALE GENOMIC DNA]</scope>
</reference>
<gene>
    <name evidence="2" type="ORF">XD97_0126</name>
</gene>
<dbReference type="PIRSF" id="PIRSF004555">
    <property type="entry name" value="UCP004555"/>
    <property type="match status" value="1"/>
</dbReference>
<organism evidence="2 3">
    <name type="scientific">Pelotomaculum thermopropionicum</name>
    <dbReference type="NCBI Taxonomy" id="110500"/>
    <lineage>
        <taxon>Bacteria</taxon>
        <taxon>Bacillati</taxon>
        <taxon>Bacillota</taxon>
        <taxon>Clostridia</taxon>
        <taxon>Eubacteriales</taxon>
        <taxon>Desulfotomaculaceae</taxon>
        <taxon>Pelotomaculum</taxon>
    </lineage>
</organism>
<dbReference type="PANTHER" id="PTHR33449">
    <property type="entry name" value="NUCLEOID-ASSOCIATED PROTEIN YBAB"/>
    <property type="match status" value="1"/>
</dbReference>
<dbReference type="SUPFAM" id="SSF82607">
    <property type="entry name" value="YbaB-like"/>
    <property type="match status" value="1"/>
</dbReference>
<dbReference type="AlphaFoldDB" id="A0A101HVP1"/>
<keyword evidence="1" id="KW-0238">DNA-binding</keyword>
<proteinExistence type="predicted"/>
<dbReference type="Gene3D" id="3.30.1310.10">
    <property type="entry name" value="Nucleoid-associated protein YbaB-like domain"/>
    <property type="match status" value="1"/>
</dbReference>
<evidence type="ECO:0000313" key="2">
    <source>
        <dbReference type="EMBL" id="KUK83674.1"/>
    </source>
</evidence>
<dbReference type="PANTHER" id="PTHR33449:SF1">
    <property type="entry name" value="NUCLEOID-ASSOCIATED PROTEIN YBAB"/>
    <property type="match status" value="1"/>
</dbReference>
<name>A0A101HVP1_9FIRM</name>
<dbReference type="GO" id="GO:0003677">
    <property type="term" value="F:DNA binding"/>
    <property type="evidence" value="ECO:0007669"/>
    <property type="project" value="UniProtKB-KW"/>
</dbReference>
<dbReference type="InterPro" id="IPR036894">
    <property type="entry name" value="YbaB-like_sf"/>
</dbReference>
<comment type="caution">
    <text evidence="2">The sequence shown here is derived from an EMBL/GenBank/DDBJ whole genome shotgun (WGS) entry which is preliminary data.</text>
</comment>
<evidence type="ECO:0000313" key="3">
    <source>
        <dbReference type="Proteomes" id="UP000054705"/>
    </source>
</evidence>
<dbReference type="NCBIfam" id="TIGR00103">
    <property type="entry name" value="DNA_YbaB_EbfC"/>
    <property type="match status" value="1"/>
</dbReference>